<dbReference type="EMBL" id="JASJQH010000097">
    <property type="protein sequence ID" value="KAK9767155.1"/>
    <property type="molecule type" value="Genomic_DNA"/>
</dbReference>
<dbReference type="GO" id="GO:0051301">
    <property type="term" value="P:cell division"/>
    <property type="evidence" value="ECO:0007669"/>
    <property type="project" value="UniProtKB-KW"/>
</dbReference>
<feature type="compositionally biased region" description="Polar residues" evidence="4">
    <location>
        <begin position="299"/>
        <end position="320"/>
    </location>
</feature>
<proteinExistence type="inferred from homology"/>
<comment type="similarity">
    <text evidence="3">Belongs to the TRAFAC class TrmE-Era-EngA-EngB-Septin-like GTPase superfamily. Septin GTPase family.</text>
</comment>
<dbReference type="PANTHER" id="PTHR18884">
    <property type="entry name" value="SEPTIN"/>
    <property type="match status" value="1"/>
</dbReference>
<feature type="domain" description="Septin-type G" evidence="5">
    <location>
        <begin position="14"/>
        <end position="288"/>
    </location>
</feature>
<evidence type="ECO:0000313" key="6">
    <source>
        <dbReference type="EMBL" id="KAK9767155.1"/>
    </source>
</evidence>
<evidence type="ECO:0000256" key="3">
    <source>
        <dbReference type="RuleBase" id="RU004560"/>
    </source>
</evidence>
<dbReference type="Gene3D" id="3.40.50.300">
    <property type="entry name" value="P-loop containing nucleotide triphosphate hydrolases"/>
    <property type="match status" value="1"/>
</dbReference>
<accession>A0ABR2X093</accession>
<protein>
    <submittedName>
        <fullName evidence="6">Cell division control protein 11</fullName>
    </submittedName>
</protein>
<sequence>MSHRYGGRWKNAKKGLQFTIMVVGASGLGRTTFVNTLCEKKIFPNRTEFDSETAHMPKPIQIRPVNAELEEDSMRIALTVVDTPGFGDGIDNENSFKEILNYVEQRYDIILSEESRIRRNPKFQDNRVHALIYFITPTGHSLREMDIELMKRLGPRVNIIPVIGKADSLTPSELAAFKKRVMEDIEYYRIPIYHFPNDPDDDEEMISENNELRSLLPFAVIGCEEEFVVDGVKVRGRRYPWGHVDVDNPEHCDFDRLRFMLLNSHMTDLRELTHNVLYENYRTEKLSRMSPDMLEEGIRSNTASEPGSPISTSSQPPLSP</sequence>
<reference evidence="6 7" key="1">
    <citation type="submission" date="2023-04" db="EMBL/GenBank/DDBJ databases">
        <title>Genome of Basidiobolus ranarum AG-B5.</title>
        <authorList>
            <person name="Stajich J.E."/>
            <person name="Carter-House D."/>
            <person name="Gryganskyi A."/>
        </authorList>
    </citation>
    <scope>NUCLEOTIDE SEQUENCE [LARGE SCALE GENOMIC DNA]</scope>
    <source>
        <strain evidence="6 7">AG-B5</strain>
    </source>
</reference>
<gene>
    <name evidence="6" type="primary">CDC11_3</name>
    <name evidence="6" type="ORF">K7432_003247</name>
</gene>
<comment type="caution">
    <text evidence="6">The sequence shown here is derived from an EMBL/GenBank/DDBJ whole genome shotgun (WGS) entry which is preliminary data.</text>
</comment>
<name>A0ABR2X093_9FUNG</name>
<feature type="region of interest" description="Disordered" evidence="4">
    <location>
        <begin position="295"/>
        <end position="320"/>
    </location>
</feature>
<dbReference type="InterPro" id="IPR016491">
    <property type="entry name" value="Septin"/>
</dbReference>
<dbReference type="InterPro" id="IPR030379">
    <property type="entry name" value="G_SEPTIN_dom"/>
</dbReference>
<dbReference type="InterPro" id="IPR027417">
    <property type="entry name" value="P-loop_NTPase"/>
</dbReference>
<dbReference type="Proteomes" id="UP001479436">
    <property type="component" value="Unassembled WGS sequence"/>
</dbReference>
<evidence type="ECO:0000313" key="7">
    <source>
        <dbReference type="Proteomes" id="UP001479436"/>
    </source>
</evidence>
<dbReference type="CDD" id="cd01850">
    <property type="entry name" value="CDC_Septin"/>
    <property type="match status" value="1"/>
</dbReference>
<organism evidence="6 7">
    <name type="scientific">Basidiobolus ranarum</name>
    <dbReference type="NCBI Taxonomy" id="34480"/>
    <lineage>
        <taxon>Eukaryota</taxon>
        <taxon>Fungi</taxon>
        <taxon>Fungi incertae sedis</taxon>
        <taxon>Zoopagomycota</taxon>
        <taxon>Entomophthoromycotina</taxon>
        <taxon>Basidiobolomycetes</taxon>
        <taxon>Basidiobolales</taxon>
        <taxon>Basidiobolaceae</taxon>
        <taxon>Basidiobolus</taxon>
    </lineage>
</organism>
<keyword evidence="7" id="KW-1185">Reference proteome</keyword>
<dbReference type="PIRSF" id="PIRSF006698">
    <property type="entry name" value="Septin"/>
    <property type="match status" value="1"/>
</dbReference>
<dbReference type="PROSITE" id="PS51719">
    <property type="entry name" value="G_SEPTIN"/>
    <property type="match status" value="1"/>
</dbReference>
<dbReference type="SUPFAM" id="SSF52540">
    <property type="entry name" value="P-loop containing nucleoside triphosphate hydrolases"/>
    <property type="match status" value="1"/>
</dbReference>
<keyword evidence="6" id="KW-0132">Cell division</keyword>
<dbReference type="Pfam" id="PF00735">
    <property type="entry name" value="Septin"/>
    <property type="match status" value="1"/>
</dbReference>
<evidence type="ECO:0000259" key="5">
    <source>
        <dbReference type="PROSITE" id="PS51719"/>
    </source>
</evidence>
<evidence type="ECO:0000256" key="2">
    <source>
        <dbReference type="ARBA" id="ARBA00023134"/>
    </source>
</evidence>
<keyword evidence="2 3" id="KW-0342">GTP-binding</keyword>
<evidence type="ECO:0000256" key="1">
    <source>
        <dbReference type="ARBA" id="ARBA00022741"/>
    </source>
</evidence>
<keyword evidence="6" id="KW-0131">Cell cycle</keyword>
<keyword evidence="1 3" id="KW-0547">Nucleotide-binding</keyword>
<evidence type="ECO:0000256" key="4">
    <source>
        <dbReference type="SAM" id="MobiDB-lite"/>
    </source>
</evidence>